<feature type="transmembrane region" description="Helical" evidence="8">
    <location>
        <begin position="178"/>
        <end position="195"/>
    </location>
</feature>
<reference evidence="10" key="1">
    <citation type="journal article" date="2018" name="Mol. Plant Microbe Interact.">
        <title>Transcriptomics of Epichloe-grass symbioses in host vegetative and reproductive stages.</title>
        <authorList>
            <person name="Nagabhyru P."/>
            <person name="Dinkins R.D."/>
            <person name="Schardl C."/>
        </authorList>
    </citation>
    <scope>NUCLEOTIDE SEQUENCE</scope>
    <source>
        <strain evidence="10">E4163</strain>
    </source>
</reference>
<dbReference type="InterPro" id="IPR005828">
    <property type="entry name" value="MFS_sugar_transport-like"/>
</dbReference>
<dbReference type="InterPro" id="IPR050360">
    <property type="entry name" value="MFS_Sugar_Transporters"/>
</dbReference>
<accession>A0A346R933</accession>
<dbReference type="AlphaFoldDB" id="A0A346R933"/>
<evidence type="ECO:0000256" key="5">
    <source>
        <dbReference type="ARBA" id="ARBA00022989"/>
    </source>
</evidence>
<feature type="transmembrane region" description="Helical" evidence="8">
    <location>
        <begin position="546"/>
        <end position="564"/>
    </location>
</feature>
<dbReference type="GO" id="GO:0016020">
    <property type="term" value="C:membrane"/>
    <property type="evidence" value="ECO:0007669"/>
    <property type="project" value="UniProtKB-SubCell"/>
</dbReference>
<dbReference type="PANTHER" id="PTHR48022:SF8">
    <property type="entry name" value="MAJOR FACILITATOR SUPERFAMILY (MFS) PROFILE DOMAIN-CONTAINING PROTEIN-RELATED"/>
    <property type="match status" value="1"/>
</dbReference>
<sequence>MWTRSDDEVGNGTGTTYGLYQTERVRLDLTNVSSSHSCGPAELSQLFFRVLPSTISGPAPVNLIRNTDIMAGGVKKPVNIFRLEDQGEPRGTFNWRLWFAVVSFSLLGAARGIDEGLISGAFNSKDFQASIRYKSYTVVQQANIKANISAMVQIGSVGGALLAFIVCDRVGRITATRLLCVLWIVGITIFMIGGVNGNLGAIYAGRFIAGLGVGQTPVVGSVYIAEVAPASIRGLCTCFFTGAVYIGIVLAYFTNYGARLHIAGDSHKQWLVPSSLHITMAGIIFLLMFAQHESPRFLVKQGKSQKATEVMARLRQQPADSEYIVREISAIQAALDRELEATRGVGWVGTLKEMFLDKSNLYRVYMASMAQLLSQWSGAGSVTIYAVDLFKILGISGEQEGLLVTAVFGVVKLVAALVCALFLVDVVGRKRALLTGITLQAIAMIYVAVFLTAVPELGTDSQYVLPRSKVAASRGAIAMIYISGCGWALGWNSMQYLLTAELFPLRIRALATSWAMTLHFANQYGSTRAVPNMLLPARQGGISPKGTFWCFAAVTILGGLWVWLSVPETSGRSLESMDRLFDLPWYKIGLYGNRDADQQDTAYNDKQRVAEETHGTDQRVEEKEVV</sequence>
<evidence type="ECO:0000256" key="1">
    <source>
        <dbReference type="ARBA" id="ARBA00004141"/>
    </source>
</evidence>
<evidence type="ECO:0000313" key="10">
    <source>
        <dbReference type="EMBL" id="AXS58682.1"/>
    </source>
</evidence>
<dbReference type="InterPro" id="IPR003663">
    <property type="entry name" value="Sugar/inositol_transpt"/>
</dbReference>
<dbReference type="PANTHER" id="PTHR48022">
    <property type="entry name" value="PLASTIDIC GLUCOSE TRANSPORTER 4"/>
    <property type="match status" value="1"/>
</dbReference>
<dbReference type="PROSITE" id="PS00216">
    <property type="entry name" value="SUGAR_TRANSPORT_1"/>
    <property type="match status" value="1"/>
</dbReference>
<dbReference type="GO" id="GO:0005351">
    <property type="term" value="F:carbohydrate:proton symporter activity"/>
    <property type="evidence" value="ECO:0007669"/>
    <property type="project" value="TreeGrafter"/>
</dbReference>
<keyword evidence="6 8" id="KW-0472">Membrane</keyword>
<protein>
    <submittedName>
        <fullName evidence="10">Quinate transporter-like protein homeolog f</fullName>
    </submittedName>
</protein>
<proteinExistence type="inferred from homology"/>
<feature type="transmembrane region" description="Helical" evidence="8">
    <location>
        <begin position="402"/>
        <end position="424"/>
    </location>
</feature>
<feature type="transmembrane region" description="Helical" evidence="8">
    <location>
        <begin position="148"/>
        <end position="166"/>
    </location>
</feature>
<dbReference type="NCBIfam" id="TIGR00879">
    <property type="entry name" value="SP"/>
    <property type="match status" value="1"/>
</dbReference>
<evidence type="ECO:0000256" key="7">
    <source>
        <dbReference type="RuleBase" id="RU003346"/>
    </source>
</evidence>
<evidence type="ECO:0000256" key="4">
    <source>
        <dbReference type="ARBA" id="ARBA00022692"/>
    </source>
</evidence>
<feature type="transmembrane region" description="Helical" evidence="8">
    <location>
        <begin position="471"/>
        <end position="493"/>
    </location>
</feature>
<dbReference type="FunFam" id="1.20.1250.20:FF:000313">
    <property type="entry name" value="MFS quinate transporter"/>
    <property type="match status" value="1"/>
</dbReference>
<name>A0A346R933_EPICN</name>
<dbReference type="SUPFAM" id="SSF103473">
    <property type="entry name" value="MFS general substrate transporter"/>
    <property type="match status" value="1"/>
</dbReference>
<evidence type="ECO:0000256" key="2">
    <source>
        <dbReference type="ARBA" id="ARBA00010992"/>
    </source>
</evidence>
<keyword evidence="3 7" id="KW-0813">Transport</keyword>
<organism evidence="10">
    <name type="scientific">Epichloe coenophiala</name>
    <name type="common">Tall fescue endophyte fungus</name>
    <name type="synonym">Neotyphodium coenophialum</name>
    <dbReference type="NCBI Taxonomy" id="5047"/>
    <lineage>
        <taxon>Eukaryota</taxon>
        <taxon>Fungi</taxon>
        <taxon>Dikarya</taxon>
        <taxon>Ascomycota</taxon>
        <taxon>Pezizomycotina</taxon>
        <taxon>Sordariomycetes</taxon>
        <taxon>Hypocreomycetidae</taxon>
        <taxon>Hypocreales</taxon>
        <taxon>Clavicipitaceae</taxon>
        <taxon>Epichloe</taxon>
    </lineage>
</organism>
<feature type="transmembrane region" description="Helical" evidence="8">
    <location>
        <begin position="364"/>
        <end position="387"/>
    </location>
</feature>
<feature type="domain" description="Major facilitator superfamily (MFS) profile" evidence="9">
    <location>
        <begin position="100"/>
        <end position="570"/>
    </location>
</feature>
<feature type="transmembrane region" description="Helical" evidence="8">
    <location>
        <begin position="237"/>
        <end position="258"/>
    </location>
</feature>
<dbReference type="Pfam" id="PF00083">
    <property type="entry name" value="Sugar_tr"/>
    <property type="match status" value="1"/>
</dbReference>
<dbReference type="InterPro" id="IPR005829">
    <property type="entry name" value="Sugar_transporter_CS"/>
</dbReference>
<dbReference type="InterPro" id="IPR036259">
    <property type="entry name" value="MFS_trans_sf"/>
</dbReference>
<evidence type="ECO:0000259" key="9">
    <source>
        <dbReference type="PROSITE" id="PS50850"/>
    </source>
</evidence>
<dbReference type="PRINTS" id="PR00171">
    <property type="entry name" value="SUGRTRNSPORT"/>
</dbReference>
<feature type="transmembrane region" description="Helical" evidence="8">
    <location>
        <begin position="270"/>
        <end position="290"/>
    </location>
</feature>
<dbReference type="EMBL" id="MH178209">
    <property type="protein sequence ID" value="AXS58682.1"/>
    <property type="molecule type" value="Genomic_DNA"/>
</dbReference>
<feature type="transmembrane region" description="Helical" evidence="8">
    <location>
        <begin position="201"/>
        <end position="225"/>
    </location>
</feature>
<feature type="transmembrane region" description="Helical" evidence="8">
    <location>
        <begin position="431"/>
        <end position="451"/>
    </location>
</feature>
<comment type="subcellular location">
    <subcellularLocation>
        <location evidence="1">Membrane</location>
        <topology evidence="1">Multi-pass membrane protein</topology>
    </subcellularLocation>
</comment>
<dbReference type="Gene3D" id="1.20.1250.20">
    <property type="entry name" value="MFS general substrate transporter like domains"/>
    <property type="match status" value="1"/>
</dbReference>
<evidence type="ECO:0000256" key="8">
    <source>
        <dbReference type="SAM" id="Phobius"/>
    </source>
</evidence>
<dbReference type="PROSITE" id="PS50850">
    <property type="entry name" value="MFS"/>
    <property type="match status" value="1"/>
</dbReference>
<evidence type="ECO:0000256" key="6">
    <source>
        <dbReference type="ARBA" id="ARBA00023136"/>
    </source>
</evidence>
<dbReference type="InterPro" id="IPR020846">
    <property type="entry name" value="MFS_dom"/>
</dbReference>
<comment type="similarity">
    <text evidence="2 7">Belongs to the major facilitator superfamily. Sugar transporter (TC 2.A.1.1) family.</text>
</comment>
<reference evidence="10" key="2">
    <citation type="submission" date="2018-04" db="EMBL/GenBank/DDBJ databases">
        <authorList>
            <person name="Go L.Y."/>
            <person name="Mitchell J.A."/>
        </authorList>
    </citation>
    <scope>NUCLEOTIDE SEQUENCE</scope>
    <source>
        <strain evidence="10">E4163</strain>
    </source>
</reference>
<keyword evidence="4 8" id="KW-0812">Transmembrane</keyword>
<evidence type="ECO:0000256" key="3">
    <source>
        <dbReference type="ARBA" id="ARBA00022448"/>
    </source>
</evidence>
<dbReference type="PROSITE" id="PS00217">
    <property type="entry name" value="SUGAR_TRANSPORT_2"/>
    <property type="match status" value="1"/>
</dbReference>
<keyword evidence="5 8" id="KW-1133">Transmembrane helix</keyword>